<evidence type="ECO:0000313" key="3">
    <source>
        <dbReference type="Proteomes" id="UP000234331"/>
    </source>
</evidence>
<accession>A0A2I2L1I4</accession>
<feature type="compositionally biased region" description="Low complexity" evidence="1">
    <location>
        <begin position="229"/>
        <end position="238"/>
    </location>
</feature>
<proteinExistence type="predicted"/>
<dbReference type="SUPFAM" id="SSF48371">
    <property type="entry name" value="ARM repeat"/>
    <property type="match status" value="1"/>
</dbReference>
<dbReference type="InterPro" id="IPR011989">
    <property type="entry name" value="ARM-like"/>
</dbReference>
<dbReference type="InterPro" id="IPR016024">
    <property type="entry name" value="ARM-type_fold"/>
</dbReference>
<dbReference type="AlphaFoldDB" id="A0A2I2L1I4"/>
<organism evidence="2 3">
    <name type="scientific">Frankia canadensis</name>
    <dbReference type="NCBI Taxonomy" id="1836972"/>
    <lineage>
        <taxon>Bacteria</taxon>
        <taxon>Bacillati</taxon>
        <taxon>Actinomycetota</taxon>
        <taxon>Actinomycetes</taxon>
        <taxon>Frankiales</taxon>
        <taxon>Frankiaceae</taxon>
        <taxon>Frankia</taxon>
    </lineage>
</organism>
<evidence type="ECO:0008006" key="4">
    <source>
        <dbReference type="Google" id="ProtNLM"/>
    </source>
</evidence>
<dbReference type="Pfam" id="PF13646">
    <property type="entry name" value="HEAT_2"/>
    <property type="match status" value="1"/>
</dbReference>
<feature type="region of interest" description="Disordered" evidence="1">
    <location>
        <begin position="228"/>
        <end position="261"/>
    </location>
</feature>
<protein>
    <recommendedName>
        <fullName evidence="4">HEAT repeat domain-containing protein</fullName>
    </recommendedName>
</protein>
<gene>
    <name evidence="2" type="ORF">FRACA_80082</name>
</gene>
<evidence type="ECO:0000256" key="1">
    <source>
        <dbReference type="SAM" id="MobiDB-lite"/>
    </source>
</evidence>
<keyword evidence="3" id="KW-1185">Reference proteome</keyword>
<dbReference type="EMBL" id="FZMO01000547">
    <property type="protein sequence ID" value="SNQ51782.1"/>
    <property type="molecule type" value="Genomic_DNA"/>
</dbReference>
<evidence type="ECO:0000313" key="2">
    <source>
        <dbReference type="EMBL" id="SNQ51782.1"/>
    </source>
</evidence>
<sequence>MEVIPINMTDGPWWNARVAGALGAEDASVRLQAALAVGSNPGPDPEQGLLAALVERCAVEPDFFVRDMLSWALTRLPPEITLPRLRRELGSERPQARSQALHTLSKIGDRRAWAWITRDLLRDADDEVARTAWRAAVALAAEDDRPNLVDDLVVQLGRGDREVQLSLSRALVDLGGVIEPALARAAANPDPTVAAHARATASLLRDPEAGFDAAIDEARRVVALGPQRAATAAAAAPDTNPPDTNPPDTNARHTNPRTGEVTIAVMETVDVETSDC</sequence>
<name>A0A2I2L1I4_9ACTN</name>
<dbReference type="Proteomes" id="UP000234331">
    <property type="component" value="Unassembled WGS sequence"/>
</dbReference>
<reference evidence="2 3" key="1">
    <citation type="submission" date="2017-06" db="EMBL/GenBank/DDBJ databases">
        <authorList>
            <person name="Kim H.J."/>
            <person name="Triplett B.A."/>
        </authorList>
    </citation>
    <scope>NUCLEOTIDE SEQUENCE [LARGE SCALE GENOMIC DNA]</scope>
    <source>
        <strain evidence="2">FRACA_ARgP5</strain>
    </source>
</reference>
<dbReference type="Gene3D" id="1.25.10.10">
    <property type="entry name" value="Leucine-rich Repeat Variant"/>
    <property type="match status" value="1"/>
</dbReference>